<evidence type="ECO:0000256" key="3">
    <source>
        <dbReference type="RuleBase" id="RU003560"/>
    </source>
</evidence>
<evidence type="ECO:0000313" key="4">
    <source>
        <dbReference type="EMBL" id="KAF0331281.1"/>
    </source>
</evidence>
<dbReference type="InterPro" id="IPR015421">
    <property type="entry name" value="PyrdxlP-dep_Trfase_major"/>
</dbReference>
<dbReference type="OrthoDB" id="425114at2759"/>
<evidence type="ECO:0000256" key="1">
    <source>
        <dbReference type="ARBA" id="ARBA00001933"/>
    </source>
</evidence>
<evidence type="ECO:0000256" key="2">
    <source>
        <dbReference type="ARBA" id="ARBA00022898"/>
    </source>
</evidence>
<name>A0A8H3WSK0_9PEZI</name>
<dbReference type="PANTHER" id="PTHR43713:SF3">
    <property type="entry name" value="GLUTAMATE-1-SEMIALDEHYDE 2,1-AMINOMUTASE 1, CHLOROPLASTIC-RELATED"/>
    <property type="match status" value="1"/>
</dbReference>
<protein>
    <submittedName>
        <fullName evidence="4">Glutamate-1-semialdehyde 2,1-aminomutase</fullName>
    </submittedName>
</protein>
<dbReference type="SUPFAM" id="SSF53383">
    <property type="entry name" value="PLP-dependent transferases"/>
    <property type="match status" value="1"/>
</dbReference>
<comment type="cofactor">
    <cofactor evidence="1">
        <name>pyridoxal 5'-phosphate</name>
        <dbReference type="ChEBI" id="CHEBI:597326"/>
    </cofactor>
</comment>
<dbReference type="GO" id="GO:0030170">
    <property type="term" value="F:pyridoxal phosphate binding"/>
    <property type="evidence" value="ECO:0007669"/>
    <property type="project" value="InterPro"/>
</dbReference>
<keyword evidence="5" id="KW-1185">Reference proteome</keyword>
<organism evidence="4 5">
    <name type="scientific">Colletotrichum asianum</name>
    <dbReference type="NCBI Taxonomy" id="702518"/>
    <lineage>
        <taxon>Eukaryota</taxon>
        <taxon>Fungi</taxon>
        <taxon>Dikarya</taxon>
        <taxon>Ascomycota</taxon>
        <taxon>Pezizomycotina</taxon>
        <taxon>Sordariomycetes</taxon>
        <taxon>Hypocreomycetidae</taxon>
        <taxon>Glomerellales</taxon>
        <taxon>Glomerellaceae</taxon>
        <taxon>Colletotrichum</taxon>
        <taxon>Colletotrichum gloeosporioides species complex</taxon>
    </lineage>
</organism>
<dbReference type="InterPro" id="IPR015424">
    <property type="entry name" value="PyrdxlP-dep_Trfase"/>
</dbReference>
<gene>
    <name evidence="4" type="ORF">GQ607_001589</name>
</gene>
<dbReference type="AlphaFoldDB" id="A0A8H3WSK0"/>
<sequence>MTPSSQTQCQALLAEALQQYETRNTKSLEYHNAALESLPGGNTRTLLHVSPFPIVMVRGEGSKLIDLDGHEYCDFVGELTAGLFGHSEPKIKASMSNVLSNIGLNLGATNIYEKQYSELLCARFNLESLRFSNSGTEANLHCIAAARKFTGKRKIVVFRGGYHGSLLSFSLGAAPNNVDQQDWIISQYNDVQQLAEAFENNKGDIAAVLVEGMQGSGGAIPATAEFLRAIREHSRAANALFVLDEVMTSRLYGGGIASTFDHDLAPDMKTFGKYLGGGMPFGAFGGRRDVMAVYDPRMQGSLAHSGTFQNNTLMLNAGYTGLSEVFTREVADAFHQRGEALRAQLLEAVQGTRFTVTGLGTLMCIHATTNGLSRDQIQCKDDWTMVEDGDMKRLFWLEMLEAGYWIHPRGSMALNLALTAADMDRFVGTVRDFCKRHQAMISK</sequence>
<dbReference type="Gene3D" id="3.90.1150.10">
    <property type="entry name" value="Aspartate Aminotransferase, domain 1"/>
    <property type="match status" value="1"/>
</dbReference>
<comment type="caution">
    <text evidence="4">The sequence shown here is derived from an EMBL/GenBank/DDBJ whole genome shotgun (WGS) entry which is preliminary data.</text>
</comment>
<dbReference type="Proteomes" id="UP000434172">
    <property type="component" value="Unassembled WGS sequence"/>
</dbReference>
<comment type="similarity">
    <text evidence="3">Belongs to the class-III pyridoxal-phosphate-dependent aminotransferase family.</text>
</comment>
<dbReference type="GO" id="GO:0008483">
    <property type="term" value="F:transaminase activity"/>
    <property type="evidence" value="ECO:0007669"/>
    <property type="project" value="InterPro"/>
</dbReference>
<accession>A0A8H3WSK0</accession>
<evidence type="ECO:0000313" key="5">
    <source>
        <dbReference type="Proteomes" id="UP000434172"/>
    </source>
</evidence>
<dbReference type="InterPro" id="IPR015422">
    <property type="entry name" value="PyrdxlP-dep_Trfase_small"/>
</dbReference>
<dbReference type="Pfam" id="PF00202">
    <property type="entry name" value="Aminotran_3"/>
    <property type="match status" value="1"/>
</dbReference>
<dbReference type="InterPro" id="IPR005814">
    <property type="entry name" value="Aminotrans_3"/>
</dbReference>
<proteinExistence type="inferred from homology"/>
<reference evidence="4 5" key="1">
    <citation type="submission" date="2019-12" db="EMBL/GenBank/DDBJ databases">
        <title>A genome sequence resource for the geographically widespread anthracnose pathogen Colletotrichum asianum.</title>
        <authorList>
            <person name="Meng Y."/>
        </authorList>
    </citation>
    <scope>NUCLEOTIDE SEQUENCE [LARGE SCALE GENOMIC DNA]</scope>
    <source>
        <strain evidence="4 5">ICMP 18580</strain>
    </source>
</reference>
<keyword evidence="2 3" id="KW-0663">Pyridoxal phosphate</keyword>
<dbReference type="EMBL" id="WOWK01000004">
    <property type="protein sequence ID" value="KAF0331281.1"/>
    <property type="molecule type" value="Genomic_DNA"/>
</dbReference>
<dbReference type="PANTHER" id="PTHR43713">
    <property type="entry name" value="GLUTAMATE-1-SEMIALDEHYDE 2,1-AMINOMUTASE"/>
    <property type="match status" value="1"/>
</dbReference>
<dbReference type="Gene3D" id="3.40.640.10">
    <property type="entry name" value="Type I PLP-dependent aspartate aminotransferase-like (Major domain)"/>
    <property type="match status" value="1"/>
</dbReference>